<dbReference type="InterPro" id="IPR016040">
    <property type="entry name" value="NAD(P)-bd_dom"/>
</dbReference>
<proteinExistence type="predicted"/>
<dbReference type="PANTHER" id="PTHR12126:SF11">
    <property type="entry name" value="NADH DEHYDROGENASE [UBIQUINONE] 1 ALPHA SUBCOMPLEX SUBUNIT 9, MITOCHONDRIAL"/>
    <property type="match status" value="1"/>
</dbReference>
<dbReference type="PANTHER" id="PTHR12126">
    <property type="entry name" value="NADH-UBIQUINONE OXIDOREDUCTASE 39 KDA SUBUNIT-RELATED"/>
    <property type="match status" value="1"/>
</dbReference>
<dbReference type="InterPro" id="IPR036291">
    <property type="entry name" value="NAD(P)-bd_dom_sf"/>
</dbReference>
<dbReference type="InterPro" id="IPR051207">
    <property type="entry name" value="ComplexI_NDUFA9_subunit"/>
</dbReference>
<gene>
    <name evidence="2" type="ORF">MALV_46350</name>
</gene>
<feature type="domain" description="NAD(P)-binding" evidence="1">
    <location>
        <begin position="12"/>
        <end position="143"/>
    </location>
</feature>
<protein>
    <submittedName>
        <fullName evidence="2">Epimerase</fullName>
    </submittedName>
</protein>
<dbReference type="GO" id="GO:0044877">
    <property type="term" value="F:protein-containing complex binding"/>
    <property type="evidence" value="ECO:0007669"/>
    <property type="project" value="TreeGrafter"/>
</dbReference>
<dbReference type="KEGG" id="malv:MALV_46350"/>
<dbReference type="Proteomes" id="UP000466906">
    <property type="component" value="Chromosome"/>
</dbReference>
<evidence type="ECO:0000313" key="3">
    <source>
        <dbReference type="Proteomes" id="UP000466906"/>
    </source>
</evidence>
<name>A0A6N4UX71_9MYCO</name>
<accession>A0A6N4UX71</accession>
<dbReference type="Gene3D" id="3.40.50.720">
    <property type="entry name" value="NAD(P)-binding Rossmann-like Domain"/>
    <property type="match status" value="1"/>
</dbReference>
<reference evidence="2 3" key="1">
    <citation type="journal article" date="2019" name="Emerg. Microbes Infect.">
        <title>Comprehensive subspecies identification of 175 nontuberculous mycobacteria species based on 7547 genomic profiles.</title>
        <authorList>
            <person name="Matsumoto Y."/>
            <person name="Kinjo T."/>
            <person name="Motooka D."/>
            <person name="Nabeya D."/>
            <person name="Jung N."/>
            <person name="Uechi K."/>
            <person name="Horii T."/>
            <person name="Iida T."/>
            <person name="Fujita J."/>
            <person name="Nakamura S."/>
        </authorList>
    </citation>
    <scope>NUCLEOTIDE SEQUENCE [LARGE SCALE GENOMIC DNA]</scope>
    <source>
        <strain evidence="2 3">JCM 12272</strain>
    </source>
</reference>
<evidence type="ECO:0000313" key="2">
    <source>
        <dbReference type="EMBL" id="BBX29510.1"/>
    </source>
</evidence>
<keyword evidence="3" id="KW-1185">Reference proteome</keyword>
<organism evidence="2 3">
    <name type="scientific">Mycolicibacterium alvei</name>
    <dbReference type="NCBI Taxonomy" id="67081"/>
    <lineage>
        <taxon>Bacteria</taxon>
        <taxon>Bacillati</taxon>
        <taxon>Actinomycetota</taxon>
        <taxon>Actinomycetes</taxon>
        <taxon>Mycobacteriales</taxon>
        <taxon>Mycobacteriaceae</taxon>
        <taxon>Mycolicibacterium</taxon>
    </lineage>
</organism>
<sequence>MATMPRTVLVTGATGTLGHHVVPEAIDAGHHVRALSRRERIGYTGVHWHQADLLSPDGLDAALDGVDVVVHCATQATGSKDVKAARNLIEAARRKGVGHLIYISIVGIDDIPLPYYKTKLRVEQALETSGIGHTILRATQFHELIEKTFSAQRFSPVLWALRDVRFQPIDTRDVAPRLVALIDSEPAGRVSDIGGPTVHSHPELGQMYLSAHNSVRRVIRFTIPGRTVAGYRSGANLAPKNAVDGTSFQDYLGKAG</sequence>
<dbReference type="EMBL" id="AP022565">
    <property type="protein sequence ID" value="BBX29510.1"/>
    <property type="molecule type" value="Genomic_DNA"/>
</dbReference>
<dbReference type="Pfam" id="PF13460">
    <property type="entry name" value="NAD_binding_10"/>
    <property type="match status" value="1"/>
</dbReference>
<dbReference type="AlphaFoldDB" id="A0A6N4UX71"/>
<evidence type="ECO:0000259" key="1">
    <source>
        <dbReference type="Pfam" id="PF13460"/>
    </source>
</evidence>
<dbReference type="SUPFAM" id="SSF51735">
    <property type="entry name" value="NAD(P)-binding Rossmann-fold domains"/>
    <property type="match status" value="1"/>
</dbReference>